<keyword evidence="1" id="KW-1133">Transmembrane helix</keyword>
<evidence type="ECO:0000259" key="2">
    <source>
        <dbReference type="Pfam" id="PF03713"/>
    </source>
</evidence>
<evidence type="ECO:0000313" key="3">
    <source>
        <dbReference type="EMBL" id="QKU34041.1"/>
    </source>
</evidence>
<sequence length="154" mass="18279">MNHAMEQNSMFWPMIGLMIVFSYFVMSNVMLTFKNGVYNHVNKAYMALLMGGLMGMIHYIIMIWQGHRTRETWYGLAIWTIISLVFIILIRKQAIVNDKEFLKGMSEHHDMALLMSREIIKKTKDRDLADFAEDVIRTQQEEINWMKNKLQQQK</sequence>
<dbReference type="GeneID" id="80517346"/>
<keyword evidence="1" id="KW-0472">Membrane</keyword>
<feature type="transmembrane region" description="Helical" evidence="1">
    <location>
        <begin position="45"/>
        <end position="66"/>
    </location>
</feature>
<organism evidence="3">
    <name type="scientific">Tupanvirus deep ocean</name>
    <dbReference type="NCBI Taxonomy" id="2126984"/>
    <lineage>
        <taxon>Viruses</taxon>
        <taxon>Varidnaviria</taxon>
        <taxon>Bamfordvirae</taxon>
        <taxon>Nucleocytoviricota</taxon>
        <taxon>Megaviricetes</taxon>
        <taxon>Imitervirales</taxon>
        <taxon>Mimiviridae</taxon>
        <taxon>Megamimivirinae</taxon>
        <taxon>Tupanvirus</taxon>
        <taxon>Tupanvirus altamarinense</taxon>
    </lineage>
</organism>
<dbReference type="RefSeq" id="YP_010780655.1">
    <property type="nucleotide sequence ID" value="NC_075038.1"/>
</dbReference>
<feature type="domain" description="DUF305" evidence="2">
    <location>
        <begin position="98"/>
        <end position="148"/>
    </location>
</feature>
<protein>
    <recommendedName>
        <fullName evidence="2">DUF305 domain-containing protein</fullName>
    </recommendedName>
</protein>
<dbReference type="Pfam" id="PF03713">
    <property type="entry name" value="DUF305"/>
    <property type="match status" value="1"/>
</dbReference>
<keyword evidence="1" id="KW-0812">Transmembrane</keyword>
<dbReference type="Gene3D" id="1.20.1260.10">
    <property type="match status" value="1"/>
</dbReference>
<dbReference type="SUPFAM" id="SSF47240">
    <property type="entry name" value="Ferritin-like"/>
    <property type="match status" value="1"/>
</dbReference>
<reference evidence="3" key="1">
    <citation type="submission" date="2017-06" db="EMBL/GenBank/DDBJ databases">
        <authorList>
            <person name="Assis F.L."/>
            <person name="Abrahao J.S."/>
            <person name="Silva L."/>
            <person name="Khalil J.B."/>
            <person name="Rodrigues R."/>
            <person name="Silva L.S."/>
            <person name="Boratto P."/>
            <person name="Andrade M."/>
            <person name="Kroon E.G."/>
            <person name="Ribeiro B."/>
            <person name="Bergier I."/>
            <person name="Seligmann H."/>
            <person name="Ghigo E."/>
            <person name="Colson P."/>
            <person name="Levasseur A."/>
            <person name="Raoult D."/>
            <person name="Scola B.L."/>
        </authorList>
    </citation>
    <scope>NUCLEOTIDE SEQUENCE</scope>
    <source>
        <strain evidence="3">Deep ocean</strain>
    </source>
</reference>
<proteinExistence type="predicted"/>
<accession>A0A6N1NX20</accession>
<name>A0A6N1NX20_9VIRU</name>
<dbReference type="InterPro" id="IPR012347">
    <property type="entry name" value="Ferritin-like"/>
</dbReference>
<dbReference type="InterPro" id="IPR009078">
    <property type="entry name" value="Ferritin-like_SF"/>
</dbReference>
<feature type="transmembrane region" description="Helical" evidence="1">
    <location>
        <begin position="72"/>
        <end position="90"/>
    </location>
</feature>
<dbReference type="KEGG" id="vg:80517346"/>
<dbReference type="EMBL" id="MF405918">
    <property type="protein sequence ID" value="QKU34041.1"/>
    <property type="molecule type" value="Genomic_DNA"/>
</dbReference>
<evidence type="ECO:0000256" key="1">
    <source>
        <dbReference type="SAM" id="Phobius"/>
    </source>
</evidence>
<feature type="transmembrane region" description="Helical" evidence="1">
    <location>
        <begin position="12"/>
        <end position="33"/>
    </location>
</feature>
<reference evidence="3" key="2">
    <citation type="journal article" date="2018" name="Nat. Commun.">
        <title>Tailed giant Tupanvirus possesses the most complete translational apparatus of the known virosphere.</title>
        <authorList>
            <person name="Abrahao J."/>
            <person name="Silva L."/>
            <person name="Silva L.S."/>
            <person name="Khalil J.Y.B."/>
            <person name="Rodrigues R."/>
            <person name="Arantes T."/>
            <person name="Assis F."/>
            <person name="Boratto P."/>
            <person name="Andrade M."/>
            <person name="Kroon E.G."/>
            <person name="Ribeiro B."/>
            <person name="Bergier I."/>
            <person name="Seligmann H."/>
            <person name="Ghigo E."/>
            <person name="Colson P."/>
            <person name="Levasseur A."/>
            <person name="Kroemer G."/>
            <person name="Raoult D."/>
            <person name="La Scola B."/>
        </authorList>
    </citation>
    <scope>NUCLEOTIDE SEQUENCE [LARGE SCALE GENOMIC DNA]</scope>
    <source>
        <strain evidence="3">Deep ocean</strain>
    </source>
</reference>
<dbReference type="InterPro" id="IPR005183">
    <property type="entry name" value="DUF305_CopM-like"/>
</dbReference>